<protein>
    <submittedName>
        <fullName evidence="1">Uncharacterized protein</fullName>
    </submittedName>
</protein>
<dbReference type="PROSITE" id="PS51257">
    <property type="entry name" value="PROKAR_LIPOPROTEIN"/>
    <property type="match status" value="1"/>
</dbReference>
<keyword evidence="2" id="KW-1185">Reference proteome</keyword>
<name>A0A9X9LEQ9_GULGU</name>
<reference evidence="1 2" key="1">
    <citation type="submission" date="2018-10" db="EMBL/GenBank/DDBJ databases">
        <authorList>
            <person name="Ekblom R."/>
            <person name="Jareborg N."/>
        </authorList>
    </citation>
    <scope>NUCLEOTIDE SEQUENCE [LARGE SCALE GENOMIC DNA]</scope>
    <source>
        <tissue evidence="1">Muscle</tissue>
    </source>
</reference>
<dbReference type="AlphaFoldDB" id="A0A9X9LEQ9"/>
<organism evidence="1 2">
    <name type="scientific">Gulo gulo</name>
    <name type="common">Wolverine</name>
    <name type="synonym">Gluton</name>
    <dbReference type="NCBI Taxonomy" id="48420"/>
    <lineage>
        <taxon>Eukaryota</taxon>
        <taxon>Metazoa</taxon>
        <taxon>Chordata</taxon>
        <taxon>Craniata</taxon>
        <taxon>Vertebrata</taxon>
        <taxon>Euteleostomi</taxon>
        <taxon>Mammalia</taxon>
        <taxon>Eutheria</taxon>
        <taxon>Laurasiatheria</taxon>
        <taxon>Carnivora</taxon>
        <taxon>Caniformia</taxon>
        <taxon>Musteloidea</taxon>
        <taxon>Mustelidae</taxon>
        <taxon>Guloninae</taxon>
        <taxon>Gulo</taxon>
    </lineage>
</organism>
<evidence type="ECO:0000313" key="2">
    <source>
        <dbReference type="Proteomes" id="UP000269945"/>
    </source>
</evidence>
<gene>
    <name evidence="1" type="ORF">BN2614_LOCUS2</name>
</gene>
<proteinExistence type="predicted"/>
<comment type="caution">
    <text evidence="1">The sequence shown here is derived from an EMBL/GenBank/DDBJ whole genome shotgun (WGS) entry which is preliminary data.</text>
</comment>
<feature type="non-terminal residue" evidence="1">
    <location>
        <position position="53"/>
    </location>
</feature>
<dbReference type="EMBL" id="CYRY02001557">
    <property type="protein sequence ID" value="VCW66195.1"/>
    <property type="molecule type" value="Genomic_DNA"/>
</dbReference>
<sequence length="53" mass="5801">MQKSLVEDSLLLGKKVCAHTRAHTHSPVVWALACGKKRLLQLELLRVSVAHGA</sequence>
<evidence type="ECO:0000313" key="1">
    <source>
        <dbReference type="EMBL" id="VCW66195.1"/>
    </source>
</evidence>
<dbReference type="Proteomes" id="UP000269945">
    <property type="component" value="Unassembled WGS sequence"/>
</dbReference>
<accession>A0A9X9LEQ9</accession>